<accession>A0A940RYF3</accession>
<evidence type="ECO:0000256" key="1">
    <source>
        <dbReference type="SAM" id="MobiDB-lite"/>
    </source>
</evidence>
<evidence type="ECO:0000313" key="2">
    <source>
        <dbReference type="EMBL" id="MBP0458619.1"/>
    </source>
</evidence>
<reference evidence="2" key="1">
    <citation type="submission" date="2021-03" db="EMBL/GenBank/DDBJ databases">
        <title>Whole genome sequence of Streptomyces bomunensis MMS17-BM035.</title>
        <authorList>
            <person name="Lee J.H."/>
        </authorList>
    </citation>
    <scope>NUCLEOTIDE SEQUENCE</scope>
    <source>
        <strain evidence="2">MMS17-BM035</strain>
    </source>
</reference>
<name>A0A940RYF3_9ACTN</name>
<feature type="region of interest" description="Disordered" evidence="1">
    <location>
        <begin position="87"/>
        <end position="112"/>
    </location>
</feature>
<dbReference type="RefSeq" id="WP_209340369.1">
    <property type="nucleotide sequence ID" value="NZ_JAGIQL010000047.1"/>
</dbReference>
<comment type="caution">
    <text evidence="2">The sequence shown here is derived from an EMBL/GenBank/DDBJ whole genome shotgun (WGS) entry which is preliminary data.</text>
</comment>
<gene>
    <name evidence="2" type="ORF">JFN87_14065</name>
</gene>
<keyword evidence="3" id="KW-1185">Reference proteome</keyword>
<dbReference type="AlphaFoldDB" id="A0A940RYF3"/>
<organism evidence="2 3">
    <name type="scientific">Streptomyces montanisoli</name>
    <dbReference type="NCBI Taxonomy" id="2798581"/>
    <lineage>
        <taxon>Bacteria</taxon>
        <taxon>Bacillati</taxon>
        <taxon>Actinomycetota</taxon>
        <taxon>Actinomycetes</taxon>
        <taxon>Kitasatosporales</taxon>
        <taxon>Streptomycetaceae</taxon>
        <taxon>Streptomyces</taxon>
    </lineage>
</organism>
<dbReference type="Proteomes" id="UP000670475">
    <property type="component" value="Unassembled WGS sequence"/>
</dbReference>
<proteinExistence type="predicted"/>
<sequence length="112" mass="12005">MVRAGPADVSVRPGAGLVHGEDGLATRREQAAAARKKYEESGEATTITVYSETDKDAANYARHWDSFRWVGDPDQHLTSLVGEMSVSSPVPPMVGGPLRVLRPPTEAGPHAR</sequence>
<evidence type="ECO:0000313" key="3">
    <source>
        <dbReference type="Proteomes" id="UP000670475"/>
    </source>
</evidence>
<protein>
    <submittedName>
        <fullName evidence="2">Uncharacterized protein</fullName>
    </submittedName>
</protein>
<dbReference type="EMBL" id="JAGIQL010000047">
    <property type="protein sequence ID" value="MBP0458619.1"/>
    <property type="molecule type" value="Genomic_DNA"/>
</dbReference>